<protein>
    <submittedName>
        <fullName evidence="1">Uncharacterized protein</fullName>
    </submittedName>
</protein>
<dbReference type="AlphaFoldDB" id="A0A0N8PPE4"/>
<gene>
    <name evidence="1" type="ORF">AN477_08420</name>
</gene>
<dbReference type="OrthoDB" id="2736501at2"/>
<accession>A0A0N8PPE4</accession>
<organism evidence="1 2">
    <name type="scientific">Alicyclobacillus ferrooxydans</name>
    <dbReference type="NCBI Taxonomy" id="471514"/>
    <lineage>
        <taxon>Bacteria</taxon>
        <taxon>Bacillati</taxon>
        <taxon>Bacillota</taxon>
        <taxon>Bacilli</taxon>
        <taxon>Bacillales</taxon>
        <taxon>Alicyclobacillaceae</taxon>
        <taxon>Alicyclobacillus</taxon>
    </lineage>
</organism>
<evidence type="ECO:0000313" key="1">
    <source>
        <dbReference type="EMBL" id="KPV44093.1"/>
    </source>
</evidence>
<proteinExistence type="predicted"/>
<dbReference type="STRING" id="471514.AN477_08420"/>
<dbReference type="PATRIC" id="fig|471514.4.peg.862"/>
<dbReference type="Proteomes" id="UP000050482">
    <property type="component" value="Unassembled WGS sequence"/>
</dbReference>
<keyword evidence="2" id="KW-1185">Reference proteome</keyword>
<dbReference type="RefSeq" id="WP_054968734.1">
    <property type="nucleotide sequence ID" value="NZ_LJCO01000040.1"/>
</dbReference>
<evidence type="ECO:0000313" key="2">
    <source>
        <dbReference type="Proteomes" id="UP000050482"/>
    </source>
</evidence>
<reference evidence="1 2" key="1">
    <citation type="submission" date="2015-09" db="EMBL/GenBank/DDBJ databases">
        <title>Draft genome sequence of Alicyclobacillus ferrooxydans DSM 22381.</title>
        <authorList>
            <person name="Hemp J."/>
        </authorList>
    </citation>
    <scope>NUCLEOTIDE SEQUENCE [LARGE SCALE GENOMIC DNA]</scope>
    <source>
        <strain evidence="1 2">TC-34</strain>
    </source>
</reference>
<sequence>MSINWVHGRYREDSMIFDSTWEAEEWANSLYPEFIGEGFVNVGYATPDKKVADFLIREIPRWAEILRSHDPSIPSVTVRSSPNTIVGRLIFKAWIEPKKH</sequence>
<dbReference type="EMBL" id="LJCO01000040">
    <property type="protein sequence ID" value="KPV44093.1"/>
    <property type="molecule type" value="Genomic_DNA"/>
</dbReference>
<name>A0A0N8PPE4_9BACL</name>
<comment type="caution">
    <text evidence="1">The sequence shown here is derived from an EMBL/GenBank/DDBJ whole genome shotgun (WGS) entry which is preliminary data.</text>
</comment>